<dbReference type="PANTHER" id="PTHR24241:SF59">
    <property type="entry name" value="ADIPOKINETIC HORMONE RECEPTOR, ISOFORM C"/>
    <property type="match status" value="1"/>
</dbReference>
<keyword evidence="2" id="KW-1003">Cell membrane</keyword>
<evidence type="ECO:0000313" key="12">
    <source>
        <dbReference type="EnsemblMetazoa" id="BGLB005349-PB"/>
    </source>
</evidence>
<dbReference type="GO" id="GO:0005886">
    <property type="term" value="C:plasma membrane"/>
    <property type="evidence" value="ECO:0007669"/>
    <property type="project" value="UniProtKB-SubCell"/>
</dbReference>
<dbReference type="VEuPathDB" id="VectorBase:BGLAX_028890"/>
<dbReference type="InterPro" id="IPR017452">
    <property type="entry name" value="GPCR_Rhodpsn_7TM"/>
</dbReference>
<evidence type="ECO:0000313" key="13">
    <source>
        <dbReference type="Proteomes" id="UP000076420"/>
    </source>
</evidence>
<keyword evidence="4 10" id="KW-1133">Transmembrane helix</keyword>
<comment type="caution">
    <text evidence="10">Lacks conserved residue(s) required for the propagation of feature annotation.</text>
</comment>
<dbReference type="AlphaFoldDB" id="A0A2C9JNK5"/>
<feature type="transmembrane region" description="Helical" evidence="10">
    <location>
        <begin position="323"/>
        <end position="342"/>
    </location>
</feature>
<dbReference type="OrthoDB" id="6435638at2759"/>
<dbReference type="STRING" id="6526.A0A2C9JNK5"/>
<dbReference type="InterPro" id="IPR001817">
    <property type="entry name" value="Vasoprsn_rcpt"/>
</dbReference>
<protein>
    <recommendedName>
        <fullName evidence="11">G-protein coupled receptors family 1 profile domain-containing protein</fullName>
    </recommendedName>
</protein>
<feature type="transmembrane region" description="Helical" evidence="10">
    <location>
        <begin position="64"/>
        <end position="86"/>
    </location>
</feature>
<evidence type="ECO:0000256" key="6">
    <source>
        <dbReference type="ARBA" id="ARBA00023136"/>
    </source>
</evidence>
<proteinExistence type="inferred from homology"/>
<evidence type="ECO:0000256" key="7">
    <source>
        <dbReference type="ARBA" id="ARBA00023170"/>
    </source>
</evidence>
<dbReference type="SUPFAM" id="SSF81321">
    <property type="entry name" value="Family A G protein-coupled receptor-like"/>
    <property type="match status" value="2"/>
</dbReference>
<dbReference type="EnsemblMetazoa" id="BGLB005349-RB">
    <property type="protein sequence ID" value="BGLB005349-PB"/>
    <property type="gene ID" value="BGLB005349"/>
</dbReference>
<dbReference type="Pfam" id="PF00001">
    <property type="entry name" value="7tm_1"/>
    <property type="match status" value="1"/>
</dbReference>
<keyword evidence="5 10" id="KW-0297">G-protein coupled receptor</keyword>
<dbReference type="Proteomes" id="UP000076420">
    <property type="component" value="Unassembled WGS sequence"/>
</dbReference>
<accession>A0A2C9JNK5</accession>
<evidence type="ECO:0000256" key="1">
    <source>
        <dbReference type="ARBA" id="ARBA00004651"/>
    </source>
</evidence>
<keyword evidence="6 10" id="KW-0472">Membrane</keyword>
<keyword evidence="8 10" id="KW-0325">Glycoprotein</keyword>
<comment type="similarity">
    <text evidence="10">Belongs to the G-protein coupled receptor 1 family. Vasopressin/oxytocin receptor subfamily.</text>
</comment>
<feature type="transmembrane region" description="Helical" evidence="10">
    <location>
        <begin position="287"/>
        <end position="308"/>
    </location>
</feature>
<sequence>MDTLKEVSSLTMNASDEDLDILTPSRPDWEVDYELLLGPNVTCLTEELTLPREMSFTEDNMFSVVAYCCLFVVSLVGNLMVFTTLWGSRHSRVNLCILHLSIADLFVACIFLPLETTWHITVSWRAGDIAYCYRPPLATMLNMTSGMDSLDQDMMKQQSAFMELQQQSGGIGHGMGHHPAYQIRSQYPGGHPQHPQAHESVFSGPQHGRGLGYPFGMNGMSGSYNSPPTHPFSVSPYQTPSPPRDGIFPPHKQLISHGSVTSYPEVRWSTASYLSNAKMRTLKMTSCIVGVFILCWTPYFAIILYHWIAKESAKALNDKVKRVLFIFAVSNSCMDPLVYGMFTTTFRKKLNQWREYIHQKLNGTTTTMTT</sequence>
<evidence type="ECO:0000256" key="8">
    <source>
        <dbReference type="ARBA" id="ARBA00023180"/>
    </source>
</evidence>
<gene>
    <name evidence="12" type="primary">106061358</name>
</gene>
<dbReference type="Gene3D" id="1.20.1070.10">
    <property type="entry name" value="Rhodopsin 7-helix transmembrane proteins"/>
    <property type="match status" value="2"/>
</dbReference>
<dbReference type="PRINTS" id="PR00237">
    <property type="entry name" value="GPCRRHODOPSN"/>
</dbReference>
<reference evidence="12" key="1">
    <citation type="submission" date="2020-05" db="UniProtKB">
        <authorList>
            <consortium name="EnsemblMetazoa"/>
        </authorList>
    </citation>
    <scope>IDENTIFICATION</scope>
    <source>
        <strain evidence="12">BB02</strain>
    </source>
</reference>
<dbReference type="KEGG" id="bgt:106061358"/>
<evidence type="ECO:0000256" key="2">
    <source>
        <dbReference type="ARBA" id="ARBA00022475"/>
    </source>
</evidence>
<dbReference type="VEuPathDB" id="VectorBase:BGLB005349"/>
<feature type="transmembrane region" description="Helical" evidence="10">
    <location>
        <begin position="92"/>
        <end position="114"/>
    </location>
</feature>
<dbReference type="GO" id="GO:0042277">
    <property type="term" value="F:peptide binding"/>
    <property type="evidence" value="ECO:0007669"/>
    <property type="project" value="TreeGrafter"/>
</dbReference>
<keyword evidence="9 10" id="KW-0807">Transducer</keyword>
<evidence type="ECO:0000256" key="4">
    <source>
        <dbReference type="ARBA" id="ARBA00022989"/>
    </source>
</evidence>
<dbReference type="PRINTS" id="PR00896">
    <property type="entry name" value="VASOPRESSINR"/>
</dbReference>
<name>A0A2C9JNK5_BIOGL</name>
<dbReference type="GO" id="GO:0032870">
    <property type="term" value="P:cellular response to hormone stimulus"/>
    <property type="evidence" value="ECO:0007669"/>
    <property type="project" value="TreeGrafter"/>
</dbReference>
<organism evidence="12 13">
    <name type="scientific">Biomphalaria glabrata</name>
    <name type="common">Bloodfluke planorb</name>
    <name type="synonym">Freshwater snail</name>
    <dbReference type="NCBI Taxonomy" id="6526"/>
    <lineage>
        <taxon>Eukaryota</taxon>
        <taxon>Metazoa</taxon>
        <taxon>Spiralia</taxon>
        <taxon>Lophotrochozoa</taxon>
        <taxon>Mollusca</taxon>
        <taxon>Gastropoda</taxon>
        <taxon>Heterobranchia</taxon>
        <taxon>Euthyneura</taxon>
        <taxon>Panpulmonata</taxon>
        <taxon>Hygrophila</taxon>
        <taxon>Lymnaeoidea</taxon>
        <taxon>Planorbidae</taxon>
        <taxon>Biomphalaria</taxon>
    </lineage>
</organism>
<keyword evidence="7 10" id="KW-0675">Receptor</keyword>
<evidence type="ECO:0000256" key="5">
    <source>
        <dbReference type="ARBA" id="ARBA00023040"/>
    </source>
</evidence>
<evidence type="ECO:0000259" key="11">
    <source>
        <dbReference type="PROSITE" id="PS50262"/>
    </source>
</evidence>
<dbReference type="InterPro" id="IPR000276">
    <property type="entry name" value="GPCR_Rhodpsn"/>
</dbReference>
<feature type="domain" description="G-protein coupled receptors family 1 profile" evidence="11">
    <location>
        <begin position="275"/>
        <end position="339"/>
    </location>
</feature>
<comment type="subcellular location">
    <subcellularLocation>
        <location evidence="1 10">Cell membrane</location>
        <topology evidence="1 10">Multi-pass membrane protein</topology>
    </subcellularLocation>
</comment>
<dbReference type="PROSITE" id="PS50262">
    <property type="entry name" value="G_PROTEIN_RECEP_F1_2"/>
    <property type="match status" value="1"/>
</dbReference>
<evidence type="ECO:0000256" key="9">
    <source>
        <dbReference type="ARBA" id="ARBA00023224"/>
    </source>
</evidence>
<dbReference type="GO" id="GO:0005000">
    <property type="term" value="F:vasopressin receptor activity"/>
    <property type="evidence" value="ECO:0007669"/>
    <property type="project" value="InterPro"/>
</dbReference>
<keyword evidence="3 10" id="KW-0812">Transmembrane</keyword>
<dbReference type="PANTHER" id="PTHR24241">
    <property type="entry name" value="NEUROPEPTIDE RECEPTOR-RELATED G-PROTEIN COUPLED RECEPTOR"/>
    <property type="match status" value="1"/>
</dbReference>
<evidence type="ECO:0000256" key="3">
    <source>
        <dbReference type="ARBA" id="ARBA00022692"/>
    </source>
</evidence>
<evidence type="ECO:0000256" key="10">
    <source>
        <dbReference type="RuleBase" id="RU046427"/>
    </source>
</evidence>